<keyword evidence="3" id="KW-1185">Reference proteome</keyword>
<dbReference type="HOGENOM" id="CLU_2811938_0_0_1"/>
<dbReference type="EMBL" id="KB445554">
    <property type="protein sequence ID" value="EMC97280.1"/>
    <property type="molecule type" value="Genomic_DNA"/>
</dbReference>
<dbReference type="RefSeq" id="XP_007675224.1">
    <property type="nucleotide sequence ID" value="XM_007677034.1"/>
</dbReference>
<proteinExistence type="predicted"/>
<evidence type="ECO:0000313" key="3">
    <source>
        <dbReference type="Proteomes" id="UP000011761"/>
    </source>
</evidence>
<dbReference type="KEGG" id="bcom:BAUCODRAFT_33012"/>
<name>M2NE98_BAUPA</name>
<dbReference type="GeneID" id="19111926"/>
<keyword evidence="1" id="KW-0732">Signal</keyword>
<accession>M2NE98</accession>
<protein>
    <recommendedName>
        <fullName evidence="4">Secreted protein</fullName>
    </recommendedName>
</protein>
<evidence type="ECO:0008006" key="4">
    <source>
        <dbReference type="Google" id="ProtNLM"/>
    </source>
</evidence>
<feature type="chain" id="PRO_5004021619" description="Secreted protein" evidence="1">
    <location>
        <begin position="22"/>
        <end position="67"/>
    </location>
</feature>
<feature type="signal peptide" evidence="1">
    <location>
        <begin position="1"/>
        <end position="21"/>
    </location>
</feature>
<organism evidence="2 3">
    <name type="scientific">Baudoinia panamericana (strain UAMH 10762)</name>
    <name type="common">Angels' share fungus</name>
    <name type="synonym">Baudoinia compniacensis (strain UAMH 10762)</name>
    <dbReference type="NCBI Taxonomy" id="717646"/>
    <lineage>
        <taxon>Eukaryota</taxon>
        <taxon>Fungi</taxon>
        <taxon>Dikarya</taxon>
        <taxon>Ascomycota</taxon>
        <taxon>Pezizomycotina</taxon>
        <taxon>Dothideomycetes</taxon>
        <taxon>Dothideomycetidae</taxon>
        <taxon>Mycosphaerellales</taxon>
        <taxon>Teratosphaeriaceae</taxon>
        <taxon>Baudoinia</taxon>
    </lineage>
</organism>
<evidence type="ECO:0000256" key="1">
    <source>
        <dbReference type="SAM" id="SignalP"/>
    </source>
</evidence>
<evidence type="ECO:0000313" key="2">
    <source>
        <dbReference type="EMBL" id="EMC97280.1"/>
    </source>
</evidence>
<sequence length="67" mass="7527">MGGWDVLLVTCSLCSLLIADSASVYLIMETKSPTAAHKHLWTRQCCTSRAWLSNLHRDLLRDLCHAL</sequence>
<reference evidence="2 3" key="1">
    <citation type="journal article" date="2012" name="PLoS Pathog.">
        <title>Diverse lifestyles and strategies of plant pathogenesis encoded in the genomes of eighteen Dothideomycetes fungi.</title>
        <authorList>
            <person name="Ohm R.A."/>
            <person name="Feau N."/>
            <person name="Henrissat B."/>
            <person name="Schoch C.L."/>
            <person name="Horwitz B.A."/>
            <person name="Barry K.W."/>
            <person name="Condon B.J."/>
            <person name="Copeland A.C."/>
            <person name="Dhillon B."/>
            <person name="Glaser F."/>
            <person name="Hesse C.N."/>
            <person name="Kosti I."/>
            <person name="LaButti K."/>
            <person name="Lindquist E.A."/>
            <person name="Lucas S."/>
            <person name="Salamov A.A."/>
            <person name="Bradshaw R.E."/>
            <person name="Ciuffetti L."/>
            <person name="Hamelin R.C."/>
            <person name="Kema G.H.J."/>
            <person name="Lawrence C."/>
            <person name="Scott J.A."/>
            <person name="Spatafora J.W."/>
            <person name="Turgeon B.G."/>
            <person name="de Wit P.J.G.M."/>
            <person name="Zhong S."/>
            <person name="Goodwin S.B."/>
            <person name="Grigoriev I.V."/>
        </authorList>
    </citation>
    <scope>NUCLEOTIDE SEQUENCE [LARGE SCALE GENOMIC DNA]</scope>
    <source>
        <strain evidence="2 3">UAMH 10762</strain>
    </source>
</reference>
<dbReference type="AlphaFoldDB" id="M2NE98"/>
<gene>
    <name evidence="2" type="ORF">BAUCODRAFT_33012</name>
</gene>
<dbReference type="Proteomes" id="UP000011761">
    <property type="component" value="Unassembled WGS sequence"/>
</dbReference>